<keyword evidence="3" id="KW-1185">Reference proteome</keyword>
<sequence length="623" mass="69445">MGRQPFLTRLAFGRSPFEPSDATAPATDHVQPQHQNQGQGISRVVQTSNKHSYVQQYDERGNPVNPRAHSYGRRLRHAQNDVLSSIGVVERRSSPSAHLSDQHKERLEKFEDEDSAGSSIHSYLSLARSPCVWWIGSLRRRVLAFHLQSALPFTQIIASQYKLSGPSLIYAGLPAHLLNASVHGMVIFLAVLRPIDRLLSVTRASRRTKVFFERWRGVLTMCFRMSFEVLMYPLVHHVELQRLGLVPAALLPSWRSLLQHPSLRRETFLQDLLTSLLTSPLLFLSLYTILEVWVYTRVSEAIDTSVLRPKNPDFLPRDYMVDDPVAILSSNQKSPAWIREPLNRLLVMMGWGEPLPQEVTQDSYQGRHLQPEPTLQPGDNLPTSEMNGLQAIEIGVRRVENLEPLDIPQVAPEAHIPFDSDNGAIVRPVTPTVHHSPASQHSPNASQSPSQDGDDPRIRIMSRGGIVEMEVRLPRQVISSHTEITGDYPPTPNERDVATPGPAEGTVSPTYHRVTQLSTVPAQMIGLICKSQMVGWVMLPLKIVTLRLIATQHLATHGKTAGPSSKTIGVADLRGLDLRSAGILLSRFALCGALELAIDLTLWGCQWAAITFIGKKHFSWGKL</sequence>
<feature type="region of interest" description="Disordered" evidence="1">
    <location>
        <begin position="93"/>
        <end position="112"/>
    </location>
</feature>
<dbReference type="AlphaFoldDB" id="A0A6A6STH0"/>
<proteinExistence type="predicted"/>
<evidence type="ECO:0000256" key="1">
    <source>
        <dbReference type="SAM" id="MobiDB-lite"/>
    </source>
</evidence>
<feature type="compositionally biased region" description="Polar residues" evidence="1">
    <location>
        <begin position="30"/>
        <end position="40"/>
    </location>
</feature>
<evidence type="ECO:0000313" key="3">
    <source>
        <dbReference type="Proteomes" id="UP000799324"/>
    </source>
</evidence>
<protein>
    <submittedName>
        <fullName evidence="2">Uncharacterized protein</fullName>
    </submittedName>
</protein>
<evidence type="ECO:0000313" key="2">
    <source>
        <dbReference type="EMBL" id="KAF2649484.1"/>
    </source>
</evidence>
<feature type="region of interest" description="Disordered" evidence="1">
    <location>
        <begin position="11"/>
        <end position="40"/>
    </location>
</feature>
<organism evidence="2 3">
    <name type="scientific">Lophiostoma macrostomum CBS 122681</name>
    <dbReference type="NCBI Taxonomy" id="1314788"/>
    <lineage>
        <taxon>Eukaryota</taxon>
        <taxon>Fungi</taxon>
        <taxon>Dikarya</taxon>
        <taxon>Ascomycota</taxon>
        <taxon>Pezizomycotina</taxon>
        <taxon>Dothideomycetes</taxon>
        <taxon>Pleosporomycetidae</taxon>
        <taxon>Pleosporales</taxon>
        <taxon>Lophiostomataceae</taxon>
        <taxon>Lophiostoma</taxon>
    </lineage>
</organism>
<feature type="compositionally biased region" description="Polar residues" evidence="1">
    <location>
        <begin position="437"/>
        <end position="451"/>
    </location>
</feature>
<reference evidence="2" key="1">
    <citation type="journal article" date="2020" name="Stud. Mycol.">
        <title>101 Dothideomycetes genomes: a test case for predicting lifestyles and emergence of pathogens.</title>
        <authorList>
            <person name="Haridas S."/>
            <person name="Albert R."/>
            <person name="Binder M."/>
            <person name="Bloem J."/>
            <person name="Labutti K."/>
            <person name="Salamov A."/>
            <person name="Andreopoulos B."/>
            <person name="Baker S."/>
            <person name="Barry K."/>
            <person name="Bills G."/>
            <person name="Bluhm B."/>
            <person name="Cannon C."/>
            <person name="Castanera R."/>
            <person name="Culley D."/>
            <person name="Daum C."/>
            <person name="Ezra D."/>
            <person name="Gonzalez J."/>
            <person name="Henrissat B."/>
            <person name="Kuo A."/>
            <person name="Liang C."/>
            <person name="Lipzen A."/>
            <person name="Lutzoni F."/>
            <person name="Magnuson J."/>
            <person name="Mondo S."/>
            <person name="Nolan M."/>
            <person name="Ohm R."/>
            <person name="Pangilinan J."/>
            <person name="Park H.-J."/>
            <person name="Ramirez L."/>
            <person name="Alfaro M."/>
            <person name="Sun H."/>
            <person name="Tritt A."/>
            <person name="Yoshinaga Y."/>
            <person name="Zwiers L.-H."/>
            <person name="Turgeon B."/>
            <person name="Goodwin S."/>
            <person name="Spatafora J."/>
            <person name="Crous P."/>
            <person name="Grigoriev I."/>
        </authorList>
    </citation>
    <scope>NUCLEOTIDE SEQUENCE</scope>
    <source>
        <strain evidence="2">CBS 122681</strain>
    </source>
</reference>
<dbReference type="OrthoDB" id="5383784at2759"/>
<feature type="region of interest" description="Disordered" evidence="1">
    <location>
        <begin position="418"/>
        <end position="458"/>
    </location>
</feature>
<dbReference type="EMBL" id="MU004490">
    <property type="protein sequence ID" value="KAF2649484.1"/>
    <property type="molecule type" value="Genomic_DNA"/>
</dbReference>
<gene>
    <name evidence="2" type="ORF">K491DRAFT_683815</name>
</gene>
<accession>A0A6A6STH0</accession>
<name>A0A6A6STH0_9PLEO</name>
<dbReference type="Proteomes" id="UP000799324">
    <property type="component" value="Unassembled WGS sequence"/>
</dbReference>
<feature type="compositionally biased region" description="Basic and acidic residues" evidence="1">
    <location>
        <begin position="100"/>
        <end position="109"/>
    </location>
</feature>